<dbReference type="CDD" id="cd11743">
    <property type="entry name" value="Cthe_2751_like"/>
    <property type="match status" value="1"/>
</dbReference>
<dbReference type="InterPro" id="IPR031837">
    <property type="entry name" value="DUF5071"/>
</dbReference>
<sequence>MQPQLPKHKGDLEAIADLKNYSYEQVKPIVPELLTWLQDLNWPVAGPIALYLQSIAKHITDDIIAILRGQDEVWKYWLVLVFGTNATAPIDPKLLAEFKRIATQPTKAEIAEETQELALEVIKKTKT</sequence>
<dbReference type="Gene3D" id="1.25.40.750">
    <property type="entry name" value="Domain of unknown function DUF5071"/>
    <property type="match status" value="1"/>
</dbReference>
<evidence type="ECO:0000313" key="2">
    <source>
        <dbReference type="EMBL" id="EWH15210.1"/>
    </source>
</evidence>
<gene>
    <name evidence="2" type="ORF">KLA_01585</name>
</gene>
<reference evidence="2 3" key="1">
    <citation type="journal article" date="2014" name="Genome Announc.">
        <title>Draft Genome Sequence of the Carrageenan-Degrading Bacterium Cellulophaga sp. Strain KL-A, Isolated from Decaying Marine Algae.</title>
        <authorList>
            <person name="Shan D."/>
            <person name="Ying J."/>
            <person name="Li X."/>
            <person name="Gao Z."/>
            <person name="Wei G."/>
            <person name="Shao Z."/>
        </authorList>
    </citation>
    <scope>NUCLEOTIDE SEQUENCE [LARGE SCALE GENOMIC DNA]</scope>
    <source>
        <strain evidence="2 3">KL-A</strain>
    </source>
</reference>
<accession>A0ABN0RTI3</accession>
<organism evidence="2 3">
    <name type="scientific">Cellulophaga geojensis KL-A</name>
    <dbReference type="NCBI Taxonomy" id="1328323"/>
    <lineage>
        <taxon>Bacteria</taxon>
        <taxon>Pseudomonadati</taxon>
        <taxon>Bacteroidota</taxon>
        <taxon>Flavobacteriia</taxon>
        <taxon>Flavobacteriales</taxon>
        <taxon>Flavobacteriaceae</taxon>
        <taxon>Cellulophaga</taxon>
    </lineage>
</organism>
<evidence type="ECO:0000313" key="3">
    <source>
        <dbReference type="Proteomes" id="UP000019275"/>
    </source>
</evidence>
<proteinExistence type="predicted"/>
<dbReference type="InterPro" id="IPR038692">
    <property type="entry name" value="Cthe_2751_sf"/>
</dbReference>
<dbReference type="RefSeq" id="WP_013621490.1">
    <property type="nucleotide sequence ID" value="NZ_ARZX01000001.1"/>
</dbReference>
<dbReference type="Pfam" id="PF16804">
    <property type="entry name" value="DUF5071"/>
    <property type="match status" value="1"/>
</dbReference>
<name>A0ABN0RTI3_9FLAO</name>
<dbReference type="Proteomes" id="UP000019275">
    <property type="component" value="Unassembled WGS sequence"/>
</dbReference>
<keyword evidence="3" id="KW-1185">Reference proteome</keyword>
<feature type="domain" description="DUF5071" evidence="1">
    <location>
        <begin position="5"/>
        <end position="122"/>
    </location>
</feature>
<comment type="caution">
    <text evidence="2">The sequence shown here is derived from an EMBL/GenBank/DDBJ whole genome shotgun (WGS) entry which is preliminary data.</text>
</comment>
<dbReference type="EMBL" id="ARZX01000001">
    <property type="protein sequence ID" value="EWH15210.1"/>
    <property type="molecule type" value="Genomic_DNA"/>
</dbReference>
<protein>
    <recommendedName>
        <fullName evidence="1">DUF5071 domain-containing protein</fullName>
    </recommendedName>
</protein>
<evidence type="ECO:0000259" key="1">
    <source>
        <dbReference type="Pfam" id="PF16804"/>
    </source>
</evidence>